<dbReference type="SMART" id="SM00670">
    <property type="entry name" value="PINc"/>
    <property type="match status" value="1"/>
</dbReference>
<dbReference type="EMBL" id="DSEU01000021">
    <property type="protein sequence ID" value="HEM66600.1"/>
    <property type="molecule type" value="Genomic_DNA"/>
</dbReference>
<dbReference type="Gene3D" id="3.40.50.1010">
    <property type="entry name" value="5'-nuclease"/>
    <property type="match status" value="1"/>
</dbReference>
<dbReference type="InterPro" id="IPR029060">
    <property type="entry name" value="PIN-like_dom_sf"/>
</dbReference>
<proteinExistence type="predicted"/>
<name>A0A7J2U193_9CREN</name>
<dbReference type="InterPro" id="IPR002716">
    <property type="entry name" value="PIN_dom"/>
</dbReference>
<comment type="caution">
    <text evidence="2">The sequence shown here is derived from an EMBL/GenBank/DDBJ whole genome shotgun (WGS) entry which is preliminary data.</text>
</comment>
<evidence type="ECO:0000313" key="2">
    <source>
        <dbReference type="EMBL" id="HEM66600.1"/>
    </source>
</evidence>
<organism evidence="2">
    <name type="scientific">Ignisphaera aggregans</name>
    <dbReference type="NCBI Taxonomy" id="334771"/>
    <lineage>
        <taxon>Archaea</taxon>
        <taxon>Thermoproteota</taxon>
        <taxon>Thermoprotei</taxon>
        <taxon>Desulfurococcales</taxon>
        <taxon>Desulfurococcaceae</taxon>
        <taxon>Ignisphaera</taxon>
    </lineage>
</organism>
<dbReference type="PANTHER" id="PTHR39664:SF2">
    <property type="entry name" value="NUCLEIC ACID-BINDING PROTEIN, CONTAINING PIN DOMAIN-RELATED"/>
    <property type="match status" value="1"/>
</dbReference>
<protein>
    <submittedName>
        <fullName evidence="2">Type II toxin-antitoxin system VapC family toxin</fullName>
    </submittedName>
</protein>
<sequence>MKLLPDTNILIYDTVEDSEYHSIASEIIDKAIQIFTPSIVIHEYLWVMLRLLQAPLNIIEIKLREYLEDPRTVYILESIDVLVNALKMLTEDKQDVKEINDYIILSTAQKYNLMLATFDKKLRKIAINRNLKVVP</sequence>
<dbReference type="CDD" id="cd18684">
    <property type="entry name" value="PIN_VapC-like"/>
    <property type="match status" value="1"/>
</dbReference>
<gene>
    <name evidence="2" type="ORF">ENO26_03370</name>
</gene>
<dbReference type="PANTHER" id="PTHR39664">
    <property type="match status" value="1"/>
</dbReference>
<dbReference type="SUPFAM" id="SSF88723">
    <property type="entry name" value="PIN domain-like"/>
    <property type="match status" value="1"/>
</dbReference>
<accession>A0A7J2U193</accession>
<reference evidence="2" key="1">
    <citation type="journal article" date="2020" name="mSystems">
        <title>Genome- and Community-Level Interaction Insights into Carbon Utilization and Element Cycling Functions of Hydrothermarchaeota in Hydrothermal Sediment.</title>
        <authorList>
            <person name="Zhou Z."/>
            <person name="Liu Y."/>
            <person name="Xu W."/>
            <person name="Pan J."/>
            <person name="Luo Z.H."/>
            <person name="Li M."/>
        </authorList>
    </citation>
    <scope>NUCLEOTIDE SEQUENCE [LARGE SCALE GENOMIC DNA]</scope>
    <source>
        <strain evidence="2">SpSt-125</strain>
    </source>
</reference>
<dbReference type="Pfam" id="PF01850">
    <property type="entry name" value="PIN"/>
    <property type="match status" value="1"/>
</dbReference>
<dbReference type="AlphaFoldDB" id="A0A7J2U193"/>
<feature type="domain" description="PIN" evidence="1">
    <location>
        <begin position="1"/>
        <end position="124"/>
    </location>
</feature>
<evidence type="ECO:0000259" key="1">
    <source>
        <dbReference type="SMART" id="SM00670"/>
    </source>
</evidence>